<dbReference type="Proteomes" id="UP000053467">
    <property type="component" value="Unassembled WGS sequence"/>
</dbReference>
<evidence type="ECO:0000256" key="7">
    <source>
        <dbReference type="ARBA" id="ARBA00022967"/>
    </source>
</evidence>
<dbReference type="CDD" id="cd03216">
    <property type="entry name" value="ABC_Carb_Monos_I"/>
    <property type="match status" value="1"/>
</dbReference>
<dbReference type="GO" id="GO:0016887">
    <property type="term" value="F:ATP hydrolysis activity"/>
    <property type="evidence" value="ECO:0007669"/>
    <property type="project" value="InterPro"/>
</dbReference>
<dbReference type="PROSITE" id="PS00211">
    <property type="entry name" value="ABC_TRANSPORTER_1"/>
    <property type="match status" value="2"/>
</dbReference>
<dbReference type="EMBL" id="LGGX01000023">
    <property type="protein sequence ID" value="KUK86297.1"/>
    <property type="molecule type" value="Genomic_DNA"/>
</dbReference>
<protein>
    <submittedName>
        <fullName evidence="10">ABC transporter related protein</fullName>
    </submittedName>
</protein>
<dbReference type="SUPFAM" id="SSF52540">
    <property type="entry name" value="P-loop containing nucleoside triphosphate hydrolases"/>
    <property type="match status" value="2"/>
</dbReference>
<keyword evidence="6" id="KW-0067">ATP-binding</keyword>
<dbReference type="InterPro" id="IPR003593">
    <property type="entry name" value="AAA+_ATPase"/>
</dbReference>
<dbReference type="SMART" id="SM00382">
    <property type="entry name" value="AAA"/>
    <property type="match status" value="1"/>
</dbReference>
<feature type="domain" description="ABC transporter" evidence="9">
    <location>
        <begin position="21"/>
        <end position="255"/>
    </location>
</feature>
<dbReference type="AlphaFoldDB" id="A0A101HZK4"/>
<evidence type="ECO:0000259" key="9">
    <source>
        <dbReference type="PROSITE" id="PS50893"/>
    </source>
</evidence>
<dbReference type="GO" id="GO:0005524">
    <property type="term" value="F:ATP binding"/>
    <property type="evidence" value="ECO:0007669"/>
    <property type="project" value="UniProtKB-KW"/>
</dbReference>
<keyword evidence="4" id="KW-0677">Repeat</keyword>
<dbReference type="PROSITE" id="PS50893">
    <property type="entry name" value="ABC_TRANSPORTER_2"/>
    <property type="match status" value="2"/>
</dbReference>
<evidence type="ECO:0000256" key="6">
    <source>
        <dbReference type="ARBA" id="ARBA00022840"/>
    </source>
</evidence>
<keyword evidence="2" id="KW-0813">Transport</keyword>
<dbReference type="Pfam" id="PF00005">
    <property type="entry name" value="ABC_tran"/>
    <property type="match status" value="2"/>
</dbReference>
<dbReference type="InterPro" id="IPR027417">
    <property type="entry name" value="P-loop_NTPase"/>
</dbReference>
<comment type="caution">
    <text evidence="10">The sequence shown here is derived from an EMBL/GenBank/DDBJ whole genome shotgun (WGS) entry which is preliminary data.</text>
</comment>
<organism evidence="10 11">
    <name type="scientific">candidate division TA06 bacterium 34_109</name>
    <dbReference type="NCBI Taxonomy" id="1635277"/>
    <lineage>
        <taxon>Bacteria</taxon>
        <taxon>Bacteria division TA06</taxon>
    </lineage>
</organism>
<reference evidence="11" key="1">
    <citation type="journal article" date="2015" name="MBio">
        <title>Genome-Resolved Metagenomic Analysis Reveals Roles for Candidate Phyla and Other Microbial Community Members in Biogeochemical Transformations in Oil Reservoirs.</title>
        <authorList>
            <person name="Hu P."/>
            <person name="Tom L."/>
            <person name="Singh A."/>
            <person name="Thomas B.C."/>
            <person name="Baker B.J."/>
            <person name="Piceno Y.M."/>
            <person name="Andersen G.L."/>
            <person name="Banfield J.F."/>
        </authorList>
    </citation>
    <scope>NUCLEOTIDE SEQUENCE [LARGE SCALE GENOMIC DNA]</scope>
</reference>
<evidence type="ECO:0000313" key="10">
    <source>
        <dbReference type="EMBL" id="KUK86297.1"/>
    </source>
</evidence>
<evidence type="ECO:0000256" key="1">
    <source>
        <dbReference type="ARBA" id="ARBA00004202"/>
    </source>
</evidence>
<evidence type="ECO:0000256" key="5">
    <source>
        <dbReference type="ARBA" id="ARBA00022741"/>
    </source>
</evidence>
<dbReference type="FunFam" id="3.40.50.300:FF:000127">
    <property type="entry name" value="Ribose import ATP-binding protein RbsA"/>
    <property type="match status" value="1"/>
</dbReference>
<comment type="subcellular location">
    <subcellularLocation>
        <location evidence="1">Cell membrane</location>
        <topology evidence="1">Peripheral membrane protein</topology>
    </subcellularLocation>
</comment>
<dbReference type="PANTHER" id="PTHR43790:SF4">
    <property type="entry name" value="GUANOSINE IMPORT ATP-BINDING PROTEIN NUPO"/>
    <property type="match status" value="1"/>
</dbReference>
<name>A0A101HZK4_UNCT6</name>
<gene>
    <name evidence="10" type="ORF">XE03_1612</name>
</gene>
<dbReference type="PANTHER" id="PTHR43790">
    <property type="entry name" value="CARBOHYDRATE TRANSPORT ATP-BINDING PROTEIN MG119-RELATED"/>
    <property type="match status" value="1"/>
</dbReference>
<evidence type="ECO:0000256" key="2">
    <source>
        <dbReference type="ARBA" id="ARBA00022448"/>
    </source>
</evidence>
<dbReference type="GO" id="GO:0005886">
    <property type="term" value="C:plasma membrane"/>
    <property type="evidence" value="ECO:0007669"/>
    <property type="project" value="UniProtKB-SubCell"/>
</dbReference>
<accession>A0A101HZK4</accession>
<evidence type="ECO:0000313" key="11">
    <source>
        <dbReference type="Proteomes" id="UP000053467"/>
    </source>
</evidence>
<keyword evidence="3" id="KW-1003">Cell membrane</keyword>
<dbReference type="InterPro" id="IPR050107">
    <property type="entry name" value="ABC_carbohydrate_import_ATPase"/>
</dbReference>
<proteinExistence type="predicted"/>
<keyword evidence="5" id="KW-0547">Nucleotide-binding</keyword>
<evidence type="ECO:0000256" key="3">
    <source>
        <dbReference type="ARBA" id="ARBA00022475"/>
    </source>
</evidence>
<dbReference type="CDD" id="cd03215">
    <property type="entry name" value="ABC_Carb_Monos_II"/>
    <property type="match status" value="1"/>
</dbReference>
<evidence type="ECO:0000256" key="4">
    <source>
        <dbReference type="ARBA" id="ARBA00022737"/>
    </source>
</evidence>
<sequence length="524" mass="58300">MRSEIKENSRGDPLDKFAPLLLMQGVTKHFPGVLANDNVTLEVQAGEVHALLGENGAGKTTLMNILYGLYQPDAGKIILQGNPVNIRSPRDSIALGIGMVHQHFKLIYRHTVTENVALGLKDLPFWFPTRVVEKELREMSERYNFPVEPRAPLWQLSVGEQQRVEILKTLYRGANILILDEPTSVLTPQESENLFKALYKIKEEGKAVIFITHKLEEVMKIADRVTVMRKGRVVKTLPVAEADKNSLSQMMVGRKVSFQFSKKAVPPKDKEEMLVVKDLYSLSDRNYTALKGVSFTVQSGEILGIAGVSGNGQRELVEVITGLRSAQKGKVMIRGQDLTNYSARRVEKTGVAHIPEDRLRMGIVPEMSVSNNLILRHHYRPPFAEGPFLKIRQIHSFANQVIEEYDILTPSLRTPAKLLSGGNIQKLILARELSSKPHLIVAAHPTYGLDIAATEQIRYLLLQQREGGAAILLVSGDLEEIMALSDRIAVMFEGEIIGLLSASEANPESLGLMMAGEHQEVLRS</sequence>
<dbReference type="InterPro" id="IPR003439">
    <property type="entry name" value="ABC_transporter-like_ATP-bd"/>
</dbReference>
<dbReference type="InterPro" id="IPR017871">
    <property type="entry name" value="ABC_transporter-like_CS"/>
</dbReference>
<feature type="domain" description="ABC transporter" evidence="9">
    <location>
        <begin position="274"/>
        <end position="518"/>
    </location>
</feature>
<evidence type="ECO:0000256" key="8">
    <source>
        <dbReference type="ARBA" id="ARBA00023136"/>
    </source>
</evidence>
<keyword evidence="8" id="KW-0472">Membrane</keyword>
<keyword evidence="7" id="KW-1278">Translocase</keyword>
<dbReference type="Gene3D" id="3.40.50.300">
    <property type="entry name" value="P-loop containing nucleotide triphosphate hydrolases"/>
    <property type="match status" value="2"/>
</dbReference>